<dbReference type="AlphaFoldDB" id="A0A5C6A2J6"/>
<dbReference type="EMBL" id="SJPM01000009">
    <property type="protein sequence ID" value="TWT93527.1"/>
    <property type="molecule type" value="Genomic_DNA"/>
</dbReference>
<dbReference type="Proteomes" id="UP000316213">
    <property type="component" value="Unassembled WGS sequence"/>
</dbReference>
<keyword evidence="2" id="KW-1185">Reference proteome</keyword>
<name>A0A5C6A2J6_9BACT</name>
<comment type="caution">
    <text evidence="1">The sequence shown here is derived from an EMBL/GenBank/DDBJ whole genome shotgun (WGS) entry which is preliminary data.</text>
</comment>
<protein>
    <submittedName>
        <fullName evidence="1">Uncharacterized protein</fullName>
    </submittedName>
</protein>
<sequence length="58" mass="6534">MLFANCKALCDTDCLAGVNPPGSLFKVKQICNYKAVEIRCRLVKFFCGGFLRLFVQSR</sequence>
<gene>
    <name evidence="1" type="ORF">Pla100_40450</name>
</gene>
<evidence type="ECO:0000313" key="1">
    <source>
        <dbReference type="EMBL" id="TWT93527.1"/>
    </source>
</evidence>
<reference evidence="1 2" key="1">
    <citation type="submission" date="2019-02" db="EMBL/GenBank/DDBJ databases">
        <title>Deep-cultivation of Planctomycetes and their phenomic and genomic characterization uncovers novel biology.</title>
        <authorList>
            <person name="Wiegand S."/>
            <person name="Jogler M."/>
            <person name="Boedeker C."/>
            <person name="Pinto D."/>
            <person name="Vollmers J."/>
            <person name="Rivas-Marin E."/>
            <person name="Kohn T."/>
            <person name="Peeters S.H."/>
            <person name="Heuer A."/>
            <person name="Rast P."/>
            <person name="Oberbeckmann S."/>
            <person name="Bunk B."/>
            <person name="Jeske O."/>
            <person name="Meyerdierks A."/>
            <person name="Storesund J.E."/>
            <person name="Kallscheuer N."/>
            <person name="Luecker S."/>
            <person name="Lage O.M."/>
            <person name="Pohl T."/>
            <person name="Merkel B.J."/>
            <person name="Hornburger P."/>
            <person name="Mueller R.-W."/>
            <person name="Bruemmer F."/>
            <person name="Labrenz M."/>
            <person name="Spormann A.M."/>
            <person name="Op Den Camp H."/>
            <person name="Overmann J."/>
            <person name="Amann R."/>
            <person name="Jetten M.S.M."/>
            <person name="Mascher T."/>
            <person name="Medema M.H."/>
            <person name="Devos D.P."/>
            <person name="Kaster A.-K."/>
            <person name="Ovreas L."/>
            <person name="Rohde M."/>
            <person name="Galperin M.Y."/>
            <person name="Jogler C."/>
        </authorList>
    </citation>
    <scope>NUCLEOTIDE SEQUENCE [LARGE SCALE GENOMIC DNA]</scope>
    <source>
        <strain evidence="1 2">Pla100</strain>
    </source>
</reference>
<organism evidence="1 2">
    <name type="scientific">Neorhodopirellula pilleata</name>
    <dbReference type="NCBI Taxonomy" id="2714738"/>
    <lineage>
        <taxon>Bacteria</taxon>
        <taxon>Pseudomonadati</taxon>
        <taxon>Planctomycetota</taxon>
        <taxon>Planctomycetia</taxon>
        <taxon>Pirellulales</taxon>
        <taxon>Pirellulaceae</taxon>
        <taxon>Neorhodopirellula</taxon>
    </lineage>
</organism>
<evidence type="ECO:0000313" key="2">
    <source>
        <dbReference type="Proteomes" id="UP000316213"/>
    </source>
</evidence>
<accession>A0A5C6A2J6</accession>
<proteinExistence type="predicted"/>